<dbReference type="AlphaFoldDB" id="E0E270"/>
<dbReference type="SMART" id="SM00899">
    <property type="entry name" value="FeoA"/>
    <property type="match status" value="1"/>
</dbReference>
<evidence type="ECO:0000313" key="3">
    <source>
        <dbReference type="EMBL" id="EFM64986.1"/>
    </source>
</evidence>
<dbReference type="GO" id="GO:0046914">
    <property type="term" value="F:transition metal ion binding"/>
    <property type="evidence" value="ECO:0007669"/>
    <property type="project" value="InterPro"/>
</dbReference>
<dbReference type="Proteomes" id="UP000003244">
    <property type="component" value="Unassembled WGS sequence"/>
</dbReference>
<keyword evidence="4" id="KW-1185">Reference proteome</keyword>
<dbReference type="Pfam" id="PF04023">
    <property type="entry name" value="FeoA"/>
    <property type="match status" value="1"/>
</dbReference>
<reference evidence="3 4" key="1">
    <citation type="submission" date="2010-08" db="EMBL/GenBank/DDBJ databases">
        <authorList>
            <person name="Harkins D.M."/>
            <person name="Madupu R."/>
            <person name="Durkin A.S."/>
            <person name="Torralba M."/>
            <person name="Methe B."/>
            <person name="Sutton G.G."/>
            <person name="Nelson K.E."/>
        </authorList>
    </citation>
    <scope>NUCLEOTIDE SEQUENCE [LARGE SCALE GENOMIC DNA]</scope>
    <source>
        <strain evidence="3 4">DSM 17678</strain>
    </source>
</reference>
<evidence type="ECO:0000256" key="1">
    <source>
        <dbReference type="ARBA" id="ARBA00023004"/>
    </source>
</evidence>
<evidence type="ECO:0000259" key="2">
    <source>
        <dbReference type="SMART" id="SM00899"/>
    </source>
</evidence>
<gene>
    <name evidence="3" type="ORF">HMPREF0634_1401</name>
</gene>
<dbReference type="InterPro" id="IPR007167">
    <property type="entry name" value="Fe-transptr_FeoA-like"/>
</dbReference>
<comment type="caution">
    <text evidence="3">The sequence shown here is derived from an EMBL/GenBank/DDBJ whole genome shotgun (WGS) entry which is preliminary data.</text>
</comment>
<dbReference type="InterPro" id="IPR038157">
    <property type="entry name" value="FeoA_core_dom"/>
</dbReference>
<dbReference type="PANTHER" id="PTHR43151">
    <property type="entry name" value="FEOA FAMILY PROTEIN"/>
    <property type="match status" value="1"/>
</dbReference>
<dbReference type="Gene3D" id="2.30.30.90">
    <property type="match status" value="1"/>
</dbReference>
<protein>
    <submittedName>
        <fullName evidence="3">FeoA domain protein</fullName>
    </submittedName>
</protein>
<dbReference type="STRING" id="596315.HMPREF0634_1401"/>
<dbReference type="GeneID" id="84800318"/>
<dbReference type="EMBL" id="ADGQ01000032">
    <property type="protein sequence ID" value="EFM64986.1"/>
    <property type="molecule type" value="Genomic_DNA"/>
</dbReference>
<dbReference type="eggNOG" id="COG1918">
    <property type="taxonomic scope" value="Bacteria"/>
</dbReference>
<keyword evidence="1" id="KW-0408">Iron</keyword>
<name>E0E270_9FIRM</name>
<dbReference type="SUPFAM" id="SSF50037">
    <property type="entry name" value="C-terminal domain of transcriptional repressors"/>
    <property type="match status" value="1"/>
</dbReference>
<organism evidence="3 4">
    <name type="scientific">Peptostreptococcus stomatis DSM 17678</name>
    <dbReference type="NCBI Taxonomy" id="596315"/>
    <lineage>
        <taxon>Bacteria</taxon>
        <taxon>Bacillati</taxon>
        <taxon>Bacillota</taxon>
        <taxon>Clostridia</taxon>
        <taxon>Peptostreptococcales</taxon>
        <taxon>Peptostreptococcaceae</taxon>
        <taxon>Peptostreptococcus</taxon>
    </lineage>
</organism>
<accession>E0E270</accession>
<proteinExistence type="predicted"/>
<dbReference type="InterPro" id="IPR008988">
    <property type="entry name" value="Transcriptional_repressor_C"/>
</dbReference>
<dbReference type="InterPro" id="IPR053184">
    <property type="entry name" value="FeoA-like"/>
</dbReference>
<dbReference type="RefSeq" id="WP_007788817.1">
    <property type="nucleotide sequence ID" value="NZ_ADGQ01000032.1"/>
</dbReference>
<sequence>MNLSIAPMGVALKILKIKIEGDQKKLLANMGFVVDANVTVVAENAGNLIINIKDSRVAIGPDLAKKIMVSPV</sequence>
<evidence type="ECO:0000313" key="4">
    <source>
        <dbReference type="Proteomes" id="UP000003244"/>
    </source>
</evidence>
<dbReference type="PANTHER" id="PTHR43151:SF1">
    <property type="entry name" value="SSR2333 PROTEIN"/>
    <property type="match status" value="1"/>
</dbReference>
<feature type="domain" description="Ferrous iron transporter FeoA-like" evidence="2">
    <location>
        <begin position="1"/>
        <end position="71"/>
    </location>
</feature>
<dbReference type="OrthoDB" id="5984at2"/>